<dbReference type="GO" id="GO:0008168">
    <property type="term" value="F:methyltransferase activity"/>
    <property type="evidence" value="ECO:0007669"/>
    <property type="project" value="UniProtKB-KW"/>
</dbReference>
<protein>
    <submittedName>
        <fullName evidence="4">tRNA-Thr(GGU) m(6)t(6)A37 methyltransferase TsaA</fullName>
    </submittedName>
</protein>
<dbReference type="PROSITE" id="PS51668">
    <property type="entry name" value="TSAA_2"/>
    <property type="match status" value="1"/>
</dbReference>
<evidence type="ECO:0000259" key="3">
    <source>
        <dbReference type="PROSITE" id="PS51668"/>
    </source>
</evidence>
<evidence type="ECO:0000256" key="2">
    <source>
        <dbReference type="ARBA" id="ARBA00033753"/>
    </source>
</evidence>
<name>A0A7W0BYU7_9BACL</name>
<dbReference type="Proteomes" id="UP000523087">
    <property type="component" value="Unassembled WGS sequence"/>
</dbReference>
<organism evidence="4 5">
    <name type="scientific">Thermaerobacillus caldiproteolyticus</name>
    <dbReference type="NCBI Taxonomy" id="247480"/>
    <lineage>
        <taxon>Bacteria</taxon>
        <taxon>Bacillati</taxon>
        <taxon>Bacillota</taxon>
        <taxon>Bacilli</taxon>
        <taxon>Bacillales</taxon>
        <taxon>Anoxybacillaceae</taxon>
        <taxon>Thermaerobacillus</taxon>
    </lineage>
</organism>
<dbReference type="EMBL" id="JACDUT010000001">
    <property type="protein sequence ID" value="MBA2873836.1"/>
    <property type="molecule type" value="Genomic_DNA"/>
</dbReference>
<comment type="caution">
    <text evidence="4">The sequence shown here is derived from an EMBL/GenBank/DDBJ whole genome shotgun (WGS) entry which is preliminary data.</text>
</comment>
<evidence type="ECO:0000313" key="4">
    <source>
        <dbReference type="EMBL" id="MBA2873836.1"/>
    </source>
</evidence>
<keyword evidence="4" id="KW-0808">Transferase</keyword>
<dbReference type="InterPro" id="IPR036414">
    <property type="entry name" value="YaeB_N_sf"/>
</dbReference>
<feature type="domain" description="TsaA-like" evidence="3">
    <location>
        <begin position="1"/>
        <end position="121"/>
    </location>
</feature>
<keyword evidence="5" id="KW-1185">Reference proteome</keyword>
<gene>
    <name evidence="4" type="ORF">HNR31_000588</name>
</gene>
<dbReference type="GO" id="GO:0032259">
    <property type="term" value="P:methylation"/>
    <property type="evidence" value="ECO:0007669"/>
    <property type="project" value="UniProtKB-KW"/>
</dbReference>
<proteinExistence type="inferred from homology"/>
<dbReference type="Pfam" id="PF01980">
    <property type="entry name" value="TrmO_N"/>
    <property type="match status" value="1"/>
</dbReference>
<reference evidence="4 5" key="1">
    <citation type="submission" date="2020-07" db="EMBL/GenBank/DDBJ databases">
        <title>Genomic Encyclopedia of Type Strains, Phase IV (KMG-IV): sequencing the most valuable type-strain genomes for metagenomic binning, comparative biology and taxonomic classification.</title>
        <authorList>
            <person name="Goeker M."/>
        </authorList>
    </citation>
    <scope>NUCLEOTIDE SEQUENCE [LARGE SCALE GENOMIC DNA]</scope>
    <source>
        <strain evidence="4 5">DSM 15730</strain>
    </source>
</reference>
<keyword evidence="1" id="KW-0949">S-adenosyl-L-methionine</keyword>
<dbReference type="SUPFAM" id="SSF118196">
    <property type="entry name" value="YaeB-like"/>
    <property type="match status" value="1"/>
</dbReference>
<dbReference type="InterPro" id="IPR040372">
    <property type="entry name" value="YaeB-like"/>
</dbReference>
<comment type="similarity">
    <text evidence="2">Belongs to the tRNA methyltransferase O family.</text>
</comment>
<evidence type="ECO:0000313" key="5">
    <source>
        <dbReference type="Proteomes" id="UP000523087"/>
    </source>
</evidence>
<keyword evidence="4" id="KW-0489">Methyltransferase</keyword>
<dbReference type="Gene3D" id="2.40.30.70">
    <property type="entry name" value="YaeB-like"/>
    <property type="match status" value="1"/>
</dbReference>
<sequence>MLDDDYWGSVVSEITLIDELNATALDGIEDFSHLESIFYFDKVSDEKIQYGTKHPQNNQQYPKVGIFAQRGKNRPNKPGAASVEFIKRYGKTLIVKGVDDIDGTPVTDIKPVMCKFLPLTGVKQPL</sequence>
<accession>A0A7W0BYU7</accession>
<dbReference type="InterPro" id="IPR023370">
    <property type="entry name" value="TrmO-like_N"/>
</dbReference>
<dbReference type="PANTHER" id="PTHR12818">
    <property type="entry name" value="TRNA (ADENINE(37)-N6)-METHYLTRANSFERASE"/>
    <property type="match status" value="1"/>
</dbReference>
<evidence type="ECO:0000256" key="1">
    <source>
        <dbReference type="ARBA" id="ARBA00022691"/>
    </source>
</evidence>
<dbReference type="InterPro" id="IPR036413">
    <property type="entry name" value="YaeB-like_sf"/>
</dbReference>
<dbReference type="AlphaFoldDB" id="A0A7W0BYU7"/>
<dbReference type="RefSeq" id="WP_181554739.1">
    <property type="nucleotide sequence ID" value="NZ_JACDUT010000001.1"/>
</dbReference>
<dbReference type="PANTHER" id="PTHR12818:SF0">
    <property type="entry name" value="TRNA (ADENINE(37)-N6)-METHYLTRANSFERASE"/>
    <property type="match status" value="1"/>
</dbReference>